<evidence type="ECO:0000256" key="9">
    <source>
        <dbReference type="ARBA" id="ARBA00022842"/>
    </source>
</evidence>
<dbReference type="InterPro" id="IPR014883">
    <property type="entry name" value="VRR_NUC"/>
</dbReference>
<keyword evidence="7" id="KW-0479">Metal-binding</keyword>
<evidence type="ECO:0000259" key="11">
    <source>
        <dbReference type="SMART" id="SM00990"/>
    </source>
</evidence>
<dbReference type="InterPro" id="IPR033315">
    <property type="entry name" value="Fan1-like"/>
</dbReference>
<dbReference type="Pfam" id="PF21315">
    <property type="entry name" value="FAN1_HTH"/>
    <property type="match status" value="1"/>
</dbReference>
<dbReference type="GO" id="GO:0003676">
    <property type="term" value="F:nucleic acid binding"/>
    <property type="evidence" value="ECO:0007669"/>
    <property type="project" value="InterPro"/>
</dbReference>
<proteinExistence type="inferred from homology"/>
<sequence>MTDSPISTSLSDPLYYLSNVHFIMDWVLTRYADCLHDEELAQLNTFQHLPEATQALWVRLVMRKGLHFRQEKLNYPEIGDITAAVEPLLKAQWVTINAEVTWPELYRLLTKAEWQACFETQGAALGLTRRDSKQQWYQTLTPDYADQQSIWTQWWPEAPAPLLSLLQQDLFERLKLMFFGNLHQDWSEFILVELGYQTHEKVNFTAEDRAFEDRATLDHYWQLHQWREALEQPATSPSRLLQACLEQYPSPINNPWLEERRSRLLWHMGLAADRQRDEATALLAWSHSQYREARLRQLRLMERQGAYQEAWSLLVEALQSPRNPAEKLGLERIEKRLSQKLKQPIISAKNATSRPQIPTKTLQLPPTTSVEQAVAAVLGSESHPVYYTENHLFNGLFGLLFWDIIFAPLPGAFFHPFQERPADLYRADFVQRRQSAIHQRLELLDTPSPLATHSPSQPRPDAWQQMIRDHWQAKQGITNPFVYWPLWRSSALLDWALECIDAQTLQVIFRDLLSDLRLHRRGMPDLVQFSAQGELSHPVTGAPCHYQLIEVKGPTDRLQDHQTRWIERALTAGLPVSVVHVQWLASNHPIAAQSEIAS</sequence>
<reference evidence="12 13" key="1">
    <citation type="submission" date="2016-08" db="EMBL/GenBank/DDBJ databases">
        <authorList>
            <person name="Seilhamer J.J."/>
        </authorList>
    </citation>
    <scope>NUCLEOTIDE SEQUENCE [LARGE SCALE GENOMIC DNA]</scope>
    <source>
        <strain evidence="12 13">PH27A</strain>
    </source>
</reference>
<dbReference type="OrthoDB" id="9803913at2"/>
<keyword evidence="13" id="KW-1185">Reference proteome</keyword>
<evidence type="ECO:0000313" key="12">
    <source>
        <dbReference type="EMBL" id="ODC03165.1"/>
    </source>
</evidence>
<evidence type="ECO:0000256" key="3">
    <source>
        <dbReference type="ARBA" id="ARBA00001946"/>
    </source>
</evidence>
<dbReference type="PANTHER" id="PTHR15749">
    <property type="entry name" value="FANCONI-ASSOCIATED NUCLEASE 1"/>
    <property type="match status" value="1"/>
</dbReference>
<evidence type="ECO:0000256" key="8">
    <source>
        <dbReference type="ARBA" id="ARBA00022801"/>
    </source>
</evidence>
<comment type="cofactor">
    <cofactor evidence="2">
        <name>Mn(2+)</name>
        <dbReference type="ChEBI" id="CHEBI:29035"/>
    </cofactor>
</comment>
<evidence type="ECO:0000313" key="13">
    <source>
        <dbReference type="Proteomes" id="UP000094291"/>
    </source>
</evidence>
<dbReference type="Pfam" id="PF08774">
    <property type="entry name" value="VRR_NUC"/>
    <property type="match status" value="1"/>
</dbReference>
<evidence type="ECO:0000256" key="5">
    <source>
        <dbReference type="ARBA" id="ARBA00012029"/>
    </source>
</evidence>
<dbReference type="STRING" id="197479.BFW38_05990"/>
<evidence type="ECO:0000256" key="7">
    <source>
        <dbReference type="ARBA" id="ARBA00022723"/>
    </source>
</evidence>
<comment type="catalytic activity">
    <reaction evidence="1">
        <text>Hydrolytically removes 5'-nucleotides successively from the 3'-hydroxy termini of 3'-hydroxy-terminated oligonucleotides.</text>
        <dbReference type="EC" id="3.1.4.1"/>
    </reaction>
</comment>
<dbReference type="GO" id="GO:0036297">
    <property type="term" value="P:interstrand cross-link repair"/>
    <property type="evidence" value="ECO:0007669"/>
    <property type="project" value="InterPro"/>
</dbReference>
<feature type="domain" description="VRR-NUC" evidence="11">
    <location>
        <begin position="458"/>
        <end position="583"/>
    </location>
</feature>
<dbReference type="SMART" id="SM00990">
    <property type="entry name" value="VRR_NUC"/>
    <property type="match status" value="1"/>
</dbReference>
<evidence type="ECO:0000256" key="1">
    <source>
        <dbReference type="ARBA" id="ARBA00000983"/>
    </source>
</evidence>
<dbReference type="RefSeq" id="WP_068997581.1">
    <property type="nucleotide sequence ID" value="NZ_MDTQ01000001.1"/>
</dbReference>
<protein>
    <recommendedName>
        <fullName evidence="5">phosphodiesterase I</fullName>
        <ecNumber evidence="5">3.1.4.1</ecNumber>
    </recommendedName>
</protein>
<evidence type="ECO:0000256" key="2">
    <source>
        <dbReference type="ARBA" id="ARBA00001936"/>
    </source>
</evidence>
<dbReference type="GO" id="GO:0004528">
    <property type="term" value="F:phosphodiesterase I activity"/>
    <property type="evidence" value="ECO:0007669"/>
    <property type="project" value="UniProtKB-EC"/>
</dbReference>
<dbReference type="GO" id="GO:0046872">
    <property type="term" value="F:metal ion binding"/>
    <property type="evidence" value="ECO:0007669"/>
    <property type="project" value="UniProtKB-KW"/>
</dbReference>
<keyword evidence="10" id="KW-0464">Manganese</keyword>
<keyword evidence="8" id="KW-0378">Hydrolase</keyword>
<comment type="caution">
    <text evidence="12">The sequence shown here is derived from an EMBL/GenBank/DDBJ whole genome shotgun (WGS) entry which is preliminary data.</text>
</comment>
<comment type="similarity">
    <text evidence="4">Belongs to the FAN1 family.</text>
</comment>
<dbReference type="Proteomes" id="UP000094291">
    <property type="component" value="Unassembled WGS sequence"/>
</dbReference>
<dbReference type="EC" id="3.1.4.1" evidence="5"/>
<organism evidence="12 13">
    <name type="scientific">Terasakiispira papahanaumokuakeensis</name>
    <dbReference type="NCBI Taxonomy" id="197479"/>
    <lineage>
        <taxon>Bacteria</taxon>
        <taxon>Pseudomonadati</taxon>
        <taxon>Pseudomonadota</taxon>
        <taxon>Gammaproteobacteria</taxon>
        <taxon>Oceanospirillales</taxon>
        <taxon>Terasakiispira</taxon>
    </lineage>
</organism>
<accession>A0A1E2V930</accession>
<gene>
    <name evidence="12" type="ORF">BFW38_05990</name>
</gene>
<evidence type="ECO:0000256" key="10">
    <source>
        <dbReference type="ARBA" id="ARBA00023211"/>
    </source>
</evidence>
<keyword evidence="9" id="KW-0460">Magnesium</keyword>
<name>A0A1E2V930_9GAMM</name>
<keyword evidence="6" id="KW-0540">Nuclease</keyword>
<dbReference type="InterPro" id="IPR011856">
    <property type="entry name" value="tRNA_endonuc-like_dom_sf"/>
</dbReference>
<comment type="cofactor">
    <cofactor evidence="3">
        <name>Mg(2+)</name>
        <dbReference type="ChEBI" id="CHEBI:18420"/>
    </cofactor>
</comment>
<dbReference type="Gene3D" id="3.40.1350.10">
    <property type="match status" value="1"/>
</dbReference>
<dbReference type="AlphaFoldDB" id="A0A1E2V930"/>
<dbReference type="PANTHER" id="PTHR15749:SF4">
    <property type="entry name" value="FANCONI-ASSOCIATED NUCLEASE 1"/>
    <property type="match status" value="1"/>
</dbReference>
<evidence type="ECO:0000256" key="6">
    <source>
        <dbReference type="ARBA" id="ARBA00022722"/>
    </source>
</evidence>
<dbReference type="EMBL" id="MDTQ01000001">
    <property type="protein sequence ID" value="ODC03165.1"/>
    <property type="molecule type" value="Genomic_DNA"/>
</dbReference>
<dbReference type="InterPro" id="IPR049125">
    <property type="entry name" value="FAN1-like_WH"/>
</dbReference>
<evidence type="ECO:0000256" key="4">
    <source>
        <dbReference type="ARBA" id="ARBA00005533"/>
    </source>
</evidence>